<evidence type="ECO:0000313" key="1">
    <source>
        <dbReference type="EMBL" id="SDO95589.1"/>
    </source>
</evidence>
<sequence length="69" mass="7701">MNDIAARPVIRKPRPLPTVPCSVVWSKGHPFVLERFAGTARWVGMDTYGRPCALTPTALDTQGWSHRRA</sequence>
<reference evidence="2" key="1">
    <citation type="submission" date="2016-10" db="EMBL/GenBank/DDBJ databases">
        <authorList>
            <person name="Varghese N."/>
            <person name="Submissions S."/>
        </authorList>
    </citation>
    <scope>NUCLEOTIDE SEQUENCE [LARGE SCALE GENOMIC DNA]</scope>
    <source>
        <strain evidence="2">IBRC-M 10655</strain>
    </source>
</reference>
<keyword evidence="2" id="KW-1185">Reference proteome</keyword>
<dbReference type="STRING" id="504798.SAMN05421871_102512"/>
<gene>
    <name evidence="1" type="ORF">SAMN05192558_105462</name>
</gene>
<dbReference type="RefSeq" id="WP_228769914.1">
    <property type="nucleotide sequence ID" value="NZ_FNDV01000002.1"/>
</dbReference>
<protein>
    <submittedName>
        <fullName evidence="1">Uncharacterized protein</fullName>
    </submittedName>
</protein>
<dbReference type="EMBL" id="FNJB01000005">
    <property type="protein sequence ID" value="SDO95589.1"/>
    <property type="molecule type" value="Genomic_DNA"/>
</dbReference>
<dbReference type="AlphaFoldDB" id="A0A1H0NSD6"/>
<name>A0A1H0NSD6_9PSEU</name>
<accession>A0A1H0NSD6</accession>
<dbReference type="Proteomes" id="UP000199651">
    <property type="component" value="Unassembled WGS sequence"/>
</dbReference>
<proteinExistence type="predicted"/>
<organism evidence="1 2">
    <name type="scientific">Actinokineospora alba</name>
    <dbReference type="NCBI Taxonomy" id="504798"/>
    <lineage>
        <taxon>Bacteria</taxon>
        <taxon>Bacillati</taxon>
        <taxon>Actinomycetota</taxon>
        <taxon>Actinomycetes</taxon>
        <taxon>Pseudonocardiales</taxon>
        <taxon>Pseudonocardiaceae</taxon>
        <taxon>Actinokineospora</taxon>
    </lineage>
</organism>
<evidence type="ECO:0000313" key="2">
    <source>
        <dbReference type="Proteomes" id="UP000199651"/>
    </source>
</evidence>